<keyword evidence="2" id="KW-0472">Membrane</keyword>
<proteinExistence type="predicted"/>
<protein>
    <submittedName>
        <fullName evidence="3">Uncharacterized protein</fullName>
    </submittedName>
</protein>
<dbReference type="Proteomes" id="UP001501771">
    <property type="component" value="Unassembled WGS sequence"/>
</dbReference>
<gene>
    <name evidence="3" type="ORF">GCM10009844_44110</name>
</gene>
<reference evidence="3 4" key="1">
    <citation type="journal article" date="2019" name="Int. J. Syst. Evol. Microbiol.">
        <title>The Global Catalogue of Microorganisms (GCM) 10K type strain sequencing project: providing services to taxonomists for standard genome sequencing and annotation.</title>
        <authorList>
            <consortium name="The Broad Institute Genomics Platform"/>
            <consortium name="The Broad Institute Genome Sequencing Center for Infectious Disease"/>
            <person name="Wu L."/>
            <person name="Ma J."/>
        </authorList>
    </citation>
    <scope>NUCLEOTIDE SEQUENCE [LARGE SCALE GENOMIC DNA]</scope>
    <source>
        <strain evidence="3 4">JCM 16022</strain>
    </source>
</reference>
<evidence type="ECO:0000313" key="4">
    <source>
        <dbReference type="Proteomes" id="UP001501771"/>
    </source>
</evidence>
<dbReference type="EMBL" id="BAAAQR010000018">
    <property type="protein sequence ID" value="GAA2156133.1"/>
    <property type="molecule type" value="Genomic_DNA"/>
</dbReference>
<name>A0ABN3A8F5_9ACTN</name>
<keyword evidence="4" id="KW-1185">Reference proteome</keyword>
<feature type="transmembrane region" description="Helical" evidence="2">
    <location>
        <begin position="60"/>
        <end position="78"/>
    </location>
</feature>
<accession>A0ABN3A8F5</accession>
<feature type="region of interest" description="Disordered" evidence="1">
    <location>
        <begin position="1"/>
        <end position="24"/>
    </location>
</feature>
<keyword evidence="2" id="KW-1133">Transmembrane helix</keyword>
<evidence type="ECO:0000313" key="3">
    <source>
        <dbReference type="EMBL" id="GAA2156133.1"/>
    </source>
</evidence>
<evidence type="ECO:0000256" key="2">
    <source>
        <dbReference type="SAM" id="Phobius"/>
    </source>
</evidence>
<organism evidence="3 4">
    <name type="scientific">Nocardioides koreensis</name>
    <dbReference type="NCBI Taxonomy" id="433651"/>
    <lineage>
        <taxon>Bacteria</taxon>
        <taxon>Bacillati</taxon>
        <taxon>Actinomycetota</taxon>
        <taxon>Actinomycetes</taxon>
        <taxon>Propionibacteriales</taxon>
        <taxon>Nocardioidaceae</taxon>
        <taxon>Nocardioides</taxon>
    </lineage>
</organism>
<evidence type="ECO:0000256" key="1">
    <source>
        <dbReference type="SAM" id="MobiDB-lite"/>
    </source>
</evidence>
<dbReference type="RefSeq" id="WP_344157910.1">
    <property type="nucleotide sequence ID" value="NZ_BAAAQR010000018.1"/>
</dbReference>
<keyword evidence="2" id="KW-0812">Transmembrane</keyword>
<feature type="compositionally biased region" description="Acidic residues" evidence="1">
    <location>
        <begin position="1"/>
        <end position="16"/>
    </location>
</feature>
<comment type="caution">
    <text evidence="3">The sequence shown here is derived from an EMBL/GenBank/DDBJ whole genome shotgun (WGS) entry which is preliminary data.</text>
</comment>
<sequence length="87" mass="9888">MREAYDDADDDHDDDTPPYWDAGQRLPEDARRVGLSHHVPDGALLDFAGALDSRKRLHRVTAWVMLVVFGMPVLFYVLRLVEAVLPD</sequence>